<evidence type="ECO:0000313" key="1">
    <source>
        <dbReference type="EMBL" id="MUK88862.1"/>
    </source>
</evidence>
<evidence type="ECO:0008006" key="3">
    <source>
        <dbReference type="Google" id="ProtNLM"/>
    </source>
</evidence>
<dbReference type="AlphaFoldDB" id="A0A6N8FGS8"/>
<evidence type="ECO:0000313" key="2">
    <source>
        <dbReference type="Proteomes" id="UP000469125"/>
    </source>
</evidence>
<keyword evidence="2" id="KW-1185">Reference proteome</keyword>
<dbReference type="Pfam" id="PF05742">
    <property type="entry name" value="TANGO2"/>
    <property type="match status" value="1"/>
</dbReference>
<sequence length="260" mass="30270">MCLINFQFHEHPAYKLIVAANRDEFYNRPTAQATFWEDHPNILAGRDLLQMGTWLGITKQGKFAALTNYRDPAHMGVGKRSRGEIVSNYLASHTLPSDYLQDIQDKKDHYIGFNVLVGNLDQLYYYNNIEDEIKEIERGQTYGLSNHFLNTPWPKVIKGKNNLQQYVKNKKELSIDELFHILMDAEEAKDEELPDTGVGSKLERKLSPLFIDMPDYGTRCSTILLVNQDNQVTFVERTYKSGKYVDEKKYTFQIEKYRQI</sequence>
<protein>
    <recommendedName>
        <fullName evidence="3">NRDE family protein</fullName>
    </recommendedName>
</protein>
<reference evidence="1 2" key="1">
    <citation type="submission" date="2019-11" db="EMBL/GenBank/DDBJ databases">
        <authorList>
            <person name="Li X."/>
        </authorList>
    </citation>
    <scope>NUCLEOTIDE SEQUENCE [LARGE SCALE GENOMIC DNA]</scope>
    <source>
        <strain evidence="1 2">L9</strain>
    </source>
</reference>
<gene>
    <name evidence="1" type="ORF">GMD78_10705</name>
</gene>
<dbReference type="RefSeq" id="WP_155668837.1">
    <property type="nucleotide sequence ID" value="NZ_WOCA01000007.1"/>
</dbReference>
<comment type="caution">
    <text evidence="1">The sequence shown here is derived from an EMBL/GenBank/DDBJ whole genome shotgun (WGS) entry which is preliminary data.</text>
</comment>
<name>A0A6N8FGS8_9BACI</name>
<dbReference type="EMBL" id="WOCA01000007">
    <property type="protein sequence ID" value="MUK88862.1"/>
    <property type="molecule type" value="Genomic_DNA"/>
</dbReference>
<dbReference type="InterPro" id="IPR008551">
    <property type="entry name" value="TANGO2"/>
</dbReference>
<organism evidence="1 2">
    <name type="scientific">Ornithinibacillus caprae</name>
    <dbReference type="NCBI Taxonomy" id="2678566"/>
    <lineage>
        <taxon>Bacteria</taxon>
        <taxon>Bacillati</taxon>
        <taxon>Bacillota</taxon>
        <taxon>Bacilli</taxon>
        <taxon>Bacillales</taxon>
        <taxon>Bacillaceae</taxon>
        <taxon>Ornithinibacillus</taxon>
    </lineage>
</organism>
<proteinExistence type="predicted"/>
<accession>A0A6N8FGS8</accession>
<dbReference type="PANTHER" id="PTHR17985:SF8">
    <property type="entry name" value="TRANSPORT AND GOLGI ORGANIZATION PROTEIN 2 HOMOLOG"/>
    <property type="match status" value="1"/>
</dbReference>
<dbReference type="Proteomes" id="UP000469125">
    <property type="component" value="Unassembled WGS sequence"/>
</dbReference>
<dbReference type="PANTHER" id="PTHR17985">
    <property type="entry name" value="SER/THR-RICH PROTEIN T10 IN DGCR REGION"/>
    <property type="match status" value="1"/>
</dbReference>